<protein>
    <submittedName>
        <fullName evidence="2">DUF4198 domain-containing protein</fullName>
    </submittedName>
</protein>
<name>A0A5C8ZZ08_9GAMM</name>
<dbReference type="Pfam" id="PF10670">
    <property type="entry name" value="DUF4198"/>
    <property type="match status" value="1"/>
</dbReference>
<feature type="signal peptide" evidence="1">
    <location>
        <begin position="1"/>
        <end position="25"/>
    </location>
</feature>
<dbReference type="Proteomes" id="UP000321933">
    <property type="component" value="Unassembled WGS sequence"/>
</dbReference>
<dbReference type="OrthoDB" id="5368503at2"/>
<dbReference type="EMBL" id="VRYZ01000003">
    <property type="protein sequence ID" value="TXS92471.1"/>
    <property type="molecule type" value="Genomic_DNA"/>
</dbReference>
<evidence type="ECO:0000256" key="1">
    <source>
        <dbReference type="SAM" id="SignalP"/>
    </source>
</evidence>
<organism evidence="2 3">
    <name type="scientific">Parahaliea aestuarii</name>
    <dbReference type="NCBI Taxonomy" id="1852021"/>
    <lineage>
        <taxon>Bacteria</taxon>
        <taxon>Pseudomonadati</taxon>
        <taxon>Pseudomonadota</taxon>
        <taxon>Gammaproteobacteria</taxon>
        <taxon>Cellvibrionales</taxon>
        <taxon>Halieaceae</taxon>
        <taxon>Parahaliea</taxon>
    </lineage>
</organism>
<dbReference type="AlphaFoldDB" id="A0A5C8ZZ08"/>
<comment type="caution">
    <text evidence="2">The sequence shown here is derived from an EMBL/GenBank/DDBJ whole genome shotgun (WGS) entry which is preliminary data.</text>
</comment>
<proteinExistence type="predicted"/>
<reference evidence="2 3" key="1">
    <citation type="submission" date="2019-08" db="EMBL/GenBank/DDBJ databases">
        <title>Parahaliea maris sp. nov., isolated from the surface seawater.</title>
        <authorList>
            <person name="Liu Y."/>
        </authorList>
    </citation>
    <scope>NUCLEOTIDE SEQUENCE [LARGE SCALE GENOMIC DNA]</scope>
    <source>
        <strain evidence="2 3">S2-26</strain>
    </source>
</reference>
<keyword evidence="3" id="KW-1185">Reference proteome</keyword>
<feature type="chain" id="PRO_5022876992" evidence="1">
    <location>
        <begin position="26"/>
        <end position="239"/>
    </location>
</feature>
<sequence length="239" mass="25277">MMQSKAISRLAGGFALALASTLAGAHTVWLEPLVGTVGGYEMKYGGHGGELETYDSGKIVSIDVYDAGGGSLDYERTDVAGGGNTQLLLPKNAALVAIHFDNGIWTRDPMGRSVNKPLSAVPGATAATNALKYHKTVLQWSPLVTRELGQRFEVLPLSDSQPRAGQPMQVKVLLDGKPLSGVKLGRGEEGDAGETGADGIATFVPEAGFNGLWAGKRFAVDDPEFTELSYEYLFGFEAL</sequence>
<dbReference type="InterPro" id="IPR019613">
    <property type="entry name" value="DUF4198"/>
</dbReference>
<dbReference type="RefSeq" id="WP_148063842.1">
    <property type="nucleotide sequence ID" value="NZ_VRYZ01000003.1"/>
</dbReference>
<keyword evidence="1" id="KW-0732">Signal</keyword>
<accession>A0A5C8ZZ08</accession>
<evidence type="ECO:0000313" key="3">
    <source>
        <dbReference type="Proteomes" id="UP000321933"/>
    </source>
</evidence>
<evidence type="ECO:0000313" key="2">
    <source>
        <dbReference type="EMBL" id="TXS92471.1"/>
    </source>
</evidence>
<gene>
    <name evidence="2" type="ORF">FVW59_08620</name>
</gene>